<protein>
    <submittedName>
        <fullName evidence="1">Uncharacterized protein</fullName>
    </submittedName>
</protein>
<dbReference type="Proteomes" id="UP001292079">
    <property type="component" value="Unassembled WGS sequence"/>
</dbReference>
<reference evidence="1" key="2">
    <citation type="journal article" date="2023" name="Infect Dis Poverty">
        <title>Chromosome-scale genome of the human blood fluke Schistosoma mekongi and its implications for public health.</title>
        <authorList>
            <person name="Zhou M."/>
            <person name="Xu L."/>
            <person name="Xu D."/>
            <person name="Chen W."/>
            <person name="Khan J."/>
            <person name="Hu Y."/>
            <person name="Huang H."/>
            <person name="Wei H."/>
            <person name="Zhang Y."/>
            <person name="Chusongsang P."/>
            <person name="Tanasarnprasert K."/>
            <person name="Hu X."/>
            <person name="Limpanont Y."/>
            <person name="Lv Z."/>
        </authorList>
    </citation>
    <scope>NUCLEOTIDE SEQUENCE</scope>
    <source>
        <strain evidence="1">LV_2022a</strain>
    </source>
</reference>
<dbReference type="AlphaFoldDB" id="A0AAE1Z7M7"/>
<gene>
    <name evidence="1" type="ORF">MN116_007514</name>
</gene>
<proteinExistence type="predicted"/>
<evidence type="ECO:0000313" key="2">
    <source>
        <dbReference type="Proteomes" id="UP001292079"/>
    </source>
</evidence>
<sequence length="63" mass="7467">MNALLIYKPITYRKYPPIPNKCRMIDDSLENSTICTNNIKNCQYDLQFILFTLLLTINIQLDR</sequence>
<accession>A0AAE1Z7M7</accession>
<organism evidence="1 2">
    <name type="scientific">Schistosoma mekongi</name>
    <name type="common">Parasitic worm</name>
    <dbReference type="NCBI Taxonomy" id="38744"/>
    <lineage>
        <taxon>Eukaryota</taxon>
        <taxon>Metazoa</taxon>
        <taxon>Spiralia</taxon>
        <taxon>Lophotrochozoa</taxon>
        <taxon>Platyhelminthes</taxon>
        <taxon>Trematoda</taxon>
        <taxon>Digenea</taxon>
        <taxon>Strigeidida</taxon>
        <taxon>Schistosomatoidea</taxon>
        <taxon>Schistosomatidae</taxon>
        <taxon>Schistosoma</taxon>
    </lineage>
</organism>
<evidence type="ECO:0000313" key="1">
    <source>
        <dbReference type="EMBL" id="KAK4469051.1"/>
    </source>
</evidence>
<reference evidence="1" key="1">
    <citation type="submission" date="2022-04" db="EMBL/GenBank/DDBJ databases">
        <authorList>
            <person name="Xu L."/>
            <person name="Lv Z."/>
        </authorList>
    </citation>
    <scope>NUCLEOTIDE SEQUENCE</scope>
    <source>
        <strain evidence="1">LV_2022a</strain>
    </source>
</reference>
<name>A0AAE1Z7M7_SCHME</name>
<dbReference type="EMBL" id="JALJAT010000005">
    <property type="protein sequence ID" value="KAK4469051.1"/>
    <property type="molecule type" value="Genomic_DNA"/>
</dbReference>
<comment type="caution">
    <text evidence="1">The sequence shown here is derived from an EMBL/GenBank/DDBJ whole genome shotgun (WGS) entry which is preliminary data.</text>
</comment>
<keyword evidence="2" id="KW-1185">Reference proteome</keyword>